<reference evidence="1" key="1">
    <citation type="submission" date="2021-06" db="EMBL/GenBank/DDBJ databases">
        <authorList>
            <person name="Kallberg Y."/>
            <person name="Tangrot J."/>
            <person name="Rosling A."/>
        </authorList>
    </citation>
    <scope>NUCLEOTIDE SEQUENCE</scope>
    <source>
        <strain evidence="1">CL356</strain>
    </source>
</reference>
<keyword evidence="2" id="KW-1185">Reference proteome</keyword>
<evidence type="ECO:0000313" key="2">
    <source>
        <dbReference type="Proteomes" id="UP000789525"/>
    </source>
</evidence>
<evidence type="ECO:0000313" key="1">
    <source>
        <dbReference type="EMBL" id="CAG8754849.1"/>
    </source>
</evidence>
<protein>
    <submittedName>
        <fullName evidence="1">4735_t:CDS:1</fullName>
    </submittedName>
</protein>
<dbReference type="Proteomes" id="UP000789525">
    <property type="component" value="Unassembled WGS sequence"/>
</dbReference>
<proteinExistence type="predicted"/>
<name>A0ACA9QK41_9GLOM</name>
<feature type="non-terminal residue" evidence="1">
    <location>
        <position position="1"/>
    </location>
</feature>
<gene>
    <name evidence="1" type="ORF">ACOLOM_LOCUS12897</name>
</gene>
<dbReference type="EMBL" id="CAJVPT010055260">
    <property type="protein sequence ID" value="CAG8754849.1"/>
    <property type="molecule type" value="Genomic_DNA"/>
</dbReference>
<sequence>PPRTRQKLSELVIPKTRSLDELSKQGLYVHDLYRIHRLLRCYRPHVIGDLDTWNALYWAFQEGDVQKDVNAAFQELKARGCSLVEKAWLENHWVLILWKLANSVVLWPSSQASRWTFQEVISQLLYRLIQERDASPTSAMILCVFDITWSKGKDDQTATELVLTDGWYKIRALLDSALARAVKKRKIRVGSKLEIVGAKLNAQRKDADDVLKSFNSSSIIISGNSTHLALWYSKLGFKSQPSLATLNSLTSD</sequence>
<feature type="non-terminal residue" evidence="1">
    <location>
        <position position="252"/>
    </location>
</feature>
<organism evidence="1 2">
    <name type="scientific">Acaulospora colombiana</name>
    <dbReference type="NCBI Taxonomy" id="27376"/>
    <lineage>
        <taxon>Eukaryota</taxon>
        <taxon>Fungi</taxon>
        <taxon>Fungi incertae sedis</taxon>
        <taxon>Mucoromycota</taxon>
        <taxon>Glomeromycotina</taxon>
        <taxon>Glomeromycetes</taxon>
        <taxon>Diversisporales</taxon>
        <taxon>Acaulosporaceae</taxon>
        <taxon>Acaulospora</taxon>
    </lineage>
</organism>
<accession>A0ACA9QK41</accession>
<comment type="caution">
    <text evidence="1">The sequence shown here is derived from an EMBL/GenBank/DDBJ whole genome shotgun (WGS) entry which is preliminary data.</text>
</comment>